<protein>
    <submittedName>
        <fullName evidence="9">DMT family transporter</fullName>
    </submittedName>
</protein>
<dbReference type="InterPro" id="IPR000620">
    <property type="entry name" value="EamA_dom"/>
</dbReference>
<feature type="domain" description="EamA" evidence="8">
    <location>
        <begin position="158"/>
        <end position="293"/>
    </location>
</feature>
<evidence type="ECO:0000259" key="8">
    <source>
        <dbReference type="Pfam" id="PF00892"/>
    </source>
</evidence>
<feature type="transmembrane region" description="Helical" evidence="7">
    <location>
        <begin position="39"/>
        <end position="60"/>
    </location>
</feature>
<dbReference type="InterPro" id="IPR051258">
    <property type="entry name" value="Diverse_Substrate_Transporter"/>
</dbReference>
<feature type="region of interest" description="Disordered" evidence="6">
    <location>
        <begin position="297"/>
        <end position="318"/>
    </location>
</feature>
<feature type="transmembrane region" description="Helical" evidence="7">
    <location>
        <begin position="276"/>
        <end position="293"/>
    </location>
</feature>
<dbReference type="Pfam" id="PF00892">
    <property type="entry name" value="EamA"/>
    <property type="match status" value="2"/>
</dbReference>
<keyword evidence="2" id="KW-1003">Cell membrane</keyword>
<feature type="transmembrane region" description="Helical" evidence="7">
    <location>
        <begin position="186"/>
        <end position="210"/>
    </location>
</feature>
<keyword evidence="10" id="KW-1185">Reference proteome</keyword>
<reference evidence="9 10" key="1">
    <citation type="submission" date="2019-01" db="EMBL/GenBank/DDBJ databases">
        <authorList>
            <person name="Chen W.-M."/>
        </authorList>
    </citation>
    <scope>NUCLEOTIDE SEQUENCE [LARGE SCALE GENOMIC DNA]</scope>
    <source>
        <strain evidence="9 10">KYPY4</strain>
    </source>
</reference>
<feature type="transmembrane region" description="Helical" evidence="7">
    <location>
        <begin position="101"/>
        <end position="119"/>
    </location>
</feature>
<feature type="transmembrane region" description="Helical" evidence="7">
    <location>
        <begin position="72"/>
        <end position="89"/>
    </location>
</feature>
<evidence type="ECO:0000256" key="4">
    <source>
        <dbReference type="ARBA" id="ARBA00022989"/>
    </source>
</evidence>
<evidence type="ECO:0000256" key="6">
    <source>
        <dbReference type="SAM" id="MobiDB-lite"/>
    </source>
</evidence>
<evidence type="ECO:0000256" key="3">
    <source>
        <dbReference type="ARBA" id="ARBA00022692"/>
    </source>
</evidence>
<dbReference type="AlphaFoldDB" id="A0A437RBR4"/>
<gene>
    <name evidence="9" type="ORF">EOE66_16215</name>
</gene>
<dbReference type="EMBL" id="SACR01000005">
    <property type="protein sequence ID" value="RVU44236.1"/>
    <property type="molecule type" value="Genomic_DNA"/>
</dbReference>
<evidence type="ECO:0000313" key="9">
    <source>
        <dbReference type="EMBL" id="RVU44236.1"/>
    </source>
</evidence>
<organism evidence="9 10">
    <name type="scientific">Rubrivivax rivuli</name>
    <dbReference type="NCBI Taxonomy" id="1862385"/>
    <lineage>
        <taxon>Bacteria</taxon>
        <taxon>Pseudomonadati</taxon>
        <taxon>Pseudomonadota</taxon>
        <taxon>Betaproteobacteria</taxon>
        <taxon>Burkholderiales</taxon>
        <taxon>Sphaerotilaceae</taxon>
        <taxon>Rubrivivax</taxon>
    </lineage>
</organism>
<comment type="subcellular location">
    <subcellularLocation>
        <location evidence="1">Cell membrane</location>
        <topology evidence="1">Multi-pass membrane protein</topology>
    </subcellularLocation>
</comment>
<comment type="caution">
    <text evidence="9">The sequence shown here is derived from an EMBL/GenBank/DDBJ whole genome shotgun (WGS) entry which is preliminary data.</text>
</comment>
<feature type="transmembrane region" description="Helical" evidence="7">
    <location>
        <begin position="216"/>
        <end position="239"/>
    </location>
</feature>
<dbReference type="InterPro" id="IPR037185">
    <property type="entry name" value="EmrE-like"/>
</dbReference>
<proteinExistence type="predicted"/>
<feature type="transmembrane region" description="Helical" evidence="7">
    <location>
        <begin position="126"/>
        <end position="145"/>
    </location>
</feature>
<dbReference type="RefSeq" id="WP_128229786.1">
    <property type="nucleotide sequence ID" value="NZ_SACR01000005.1"/>
</dbReference>
<dbReference type="Gene3D" id="1.10.3730.20">
    <property type="match status" value="1"/>
</dbReference>
<feature type="domain" description="EamA" evidence="8">
    <location>
        <begin position="12"/>
        <end position="142"/>
    </location>
</feature>
<name>A0A437RBR4_9BURK</name>
<keyword evidence="5 7" id="KW-0472">Membrane</keyword>
<evidence type="ECO:0000256" key="7">
    <source>
        <dbReference type="SAM" id="Phobius"/>
    </source>
</evidence>
<evidence type="ECO:0000256" key="1">
    <source>
        <dbReference type="ARBA" id="ARBA00004651"/>
    </source>
</evidence>
<evidence type="ECO:0000313" key="10">
    <source>
        <dbReference type="Proteomes" id="UP000285575"/>
    </source>
</evidence>
<dbReference type="SUPFAM" id="SSF103481">
    <property type="entry name" value="Multidrug resistance efflux transporter EmrE"/>
    <property type="match status" value="2"/>
</dbReference>
<feature type="transmembrane region" description="Helical" evidence="7">
    <location>
        <begin position="251"/>
        <end position="270"/>
    </location>
</feature>
<feature type="transmembrane region" description="Helical" evidence="7">
    <location>
        <begin position="151"/>
        <end position="174"/>
    </location>
</feature>
<evidence type="ECO:0000256" key="2">
    <source>
        <dbReference type="ARBA" id="ARBA00022475"/>
    </source>
</evidence>
<dbReference type="Proteomes" id="UP000285575">
    <property type="component" value="Unassembled WGS sequence"/>
</dbReference>
<accession>A0A437RBR4</accession>
<keyword evidence="4 7" id="KW-1133">Transmembrane helix</keyword>
<dbReference type="OrthoDB" id="4167046at2"/>
<dbReference type="GO" id="GO:0005886">
    <property type="term" value="C:plasma membrane"/>
    <property type="evidence" value="ECO:0007669"/>
    <property type="project" value="UniProtKB-SubCell"/>
</dbReference>
<keyword evidence="3 7" id="KW-0812">Transmembrane</keyword>
<evidence type="ECO:0000256" key="5">
    <source>
        <dbReference type="ARBA" id="ARBA00023136"/>
    </source>
</evidence>
<dbReference type="PANTHER" id="PTHR42920:SF11">
    <property type="entry name" value="INNER MEMBRANE PROTEIN YTFF"/>
    <property type="match status" value="1"/>
</dbReference>
<sequence>MPAAPSRRARLLLWTVPALWSSNYIIARAADGVIAPHALAAGRWLLAALVLLPFVAAVLWQHRAALRREAGQLLVLGFFGMYICGAWVYQAGRSTSSTNIALVYAITPMAIAAASAWTLGERMRPAQWLGVGLALAGLLFVIARGEPARLLAVQFVAGDAWITACALSWTAYSVLLKRWPSALPPLARLVAVIAGGLVVLLPAALLEAVLAPGPAWGWGATGLVVLGALLPGVLSYGAYSLLQRELGASRTAMMLYLSPLYAAVLAWWLLGEVPGWYHAVGAALILPSIWLATRGAPSGAAGSQPKSPGAGTSSSSSA</sequence>
<dbReference type="PANTHER" id="PTHR42920">
    <property type="entry name" value="OS03G0707200 PROTEIN-RELATED"/>
    <property type="match status" value="1"/>
</dbReference>